<feature type="transmembrane region" description="Helical" evidence="3">
    <location>
        <begin position="9"/>
        <end position="30"/>
    </location>
</feature>
<proteinExistence type="predicted"/>
<protein>
    <recommendedName>
        <fullName evidence="1">diguanylate cyclase</fullName>
        <ecNumber evidence="1">2.7.7.65</ecNumber>
    </recommendedName>
</protein>
<name>A0ABS8G796_9ALTE</name>
<feature type="transmembrane region" description="Helical" evidence="3">
    <location>
        <begin position="36"/>
        <end position="56"/>
    </location>
</feature>
<evidence type="ECO:0000313" key="5">
    <source>
        <dbReference type="EMBL" id="MCC2616354.1"/>
    </source>
</evidence>
<dbReference type="PANTHER" id="PTHR45138:SF9">
    <property type="entry name" value="DIGUANYLATE CYCLASE DGCM-RELATED"/>
    <property type="match status" value="1"/>
</dbReference>
<feature type="domain" description="GGDEF" evidence="4">
    <location>
        <begin position="209"/>
        <end position="344"/>
    </location>
</feature>
<dbReference type="InterPro" id="IPR043128">
    <property type="entry name" value="Rev_trsase/Diguanyl_cyclase"/>
</dbReference>
<feature type="transmembrane region" description="Helical" evidence="3">
    <location>
        <begin position="87"/>
        <end position="106"/>
    </location>
</feature>
<keyword evidence="5" id="KW-0548">Nucleotidyltransferase</keyword>
<dbReference type="PANTHER" id="PTHR45138">
    <property type="entry name" value="REGULATORY COMPONENTS OF SENSORY TRANSDUCTION SYSTEM"/>
    <property type="match status" value="1"/>
</dbReference>
<dbReference type="PROSITE" id="PS50887">
    <property type="entry name" value="GGDEF"/>
    <property type="match status" value="1"/>
</dbReference>
<evidence type="ECO:0000313" key="6">
    <source>
        <dbReference type="Proteomes" id="UP001520878"/>
    </source>
</evidence>
<dbReference type="InterPro" id="IPR000160">
    <property type="entry name" value="GGDEF_dom"/>
</dbReference>
<reference evidence="5 6" key="1">
    <citation type="submission" date="2021-10" db="EMBL/GenBank/DDBJ databases">
        <title>Draft genome of Aestuariibacter halophilus JC2043.</title>
        <authorList>
            <person name="Emsley S.A."/>
            <person name="Pfannmuller K.M."/>
            <person name="Ushijima B."/>
            <person name="Saw J.H."/>
            <person name="Videau P."/>
        </authorList>
    </citation>
    <scope>NUCLEOTIDE SEQUENCE [LARGE SCALE GENOMIC DNA]</scope>
    <source>
        <strain evidence="5 6">JC2043</strain>
    </source>
</reference>
<comment type="caution">
    <text evidence="5">The sequence shown here is derived from an EMBL/GenBank/DDBJ whole genome shotgun (WGS) entry which is preliminary data.</text>
</comment>
<feature type="transmembrane region" description="Helical" evidence="3">
    <location>
        <begin position="144"/>
        <end position="164"/>
    </location>
</feature>
<sequence>MKERSRQPMIVSSVGFLCLFVALVTLLRPLLVTQELLFTLLGVINTVMAGLCYLYLRQSAARPWHGALPLYLVAAMLLPLLAVNGGITSHFILLLPLLPVWTALLLNARKGILVALLAAIVVLALIYFAPILPYSAHHQVSDSFLLLHGLWLILALGLSARIGVLTERYVLQTRSDDDEPRDPLTGLLTRRAVVDKVGFLLGESQEQGDWLTAMLVDVDHLKQLNQRYSHADGDQLLRALSQALLARTRQGKDALGRYTSKQFLLLLPGVDQGRAHGIADKLCSDVAEHTYMVDEIPLQTTLSIGYCSLPASGLHDPEHLLHETELALKAAKQAGGNQVVGAEQSLMVNRA</sequence>
<evidence type="ECO:0000256" key="3">
    <source>
        <dbReference type="SAM" id="Phobius"/>
    </source>
</evidence>
<evidence type="ECO:0000259" key="4">
    <source>
        <dbReference type="PROSITE" id="PS50887"/>
    </source>
</evidence>
<evidence type="ECO:0000256" key="1">
    <source>
        <dbReference type="ARBA" id="ARBA00012528"/>
    </source>
</evidence>
<dbReference type="Proteomes" id="UP001520878">
    <property type="component" value="Unassembled WGS sequence"/>
</dbReference>
<dbReference type="Pfam" id="PF00990">
    <property type="entry name" value="GGDEF"/>
    <property type="match status" value="1"/>
</dbReference>
<dbReference type="EMBL" id="JAJEWP010000002">
    <property type="protein sequence ID" value="MCC2616354.1"/>
    <property type="molecule type" value="Genomic_DNA"/>
</dbReference>
<dbReference type="InterPro" id="IPR050469">
    <property type="entry name" value="Diguanylate_Cyclase"/>
</dbReference>
<evidence type="ECO:0000256" key="2">
    <source>
        <dbReference type="ARBA" id="ARBA00034247"/>
    </source>
</evidence>
<dbReference type="NCBIfam" id="TIGR00254">
    <property type="entry name" value="GGDEF"/>
    <property type="match status" value="1"/>
</dbReference>
<dbReference type="CDD" id="cd01949">
    <property type="entry name" value="GGDEF"/>
    <property type="match status" value="1"/>
</dbReference>
<keyword evidence="6" id="KW-1185">Reference proteome</keyword>
<dbReference type="SUPFAM" id="SSF55073">
    <property type="entry name" value="Nucleotide cyclase"/>
    <property type="match status" value="1"/>
</dbReference>
<comment type="catalytic activity">
    <reaction evidence="2">
        <text>2 GTP = 3',3'-c-di-GMP + 2 diphosphate</text>
        <dbReference type="Rhea" id="RHEA:24898"/>
        <dbReference type="ChEBI" id="CHEBI:33019"/>
        <dbReference type="ChEBI" id="CHEBI:37565"/>
        <dbReference type="ChEBI" id="CHEBI:58805"/>
        <dbReference type="EC" id="2.7.7.65"/>
    </reaction>
</comment>
<feature type="transmembrane region" description="Helical" evidence="3">
    <location>
        <begin position="113"/>
        <end position="132"/>
    </location>
</feature>
<dbReference type="GO" id="GO:0052621">
    <property type="term" value="F:diguanylate cyclase activity"/>
    <property type="evidence" value="ECO:0007669"/>
    <property type="project" value="UniProtKB-EC"/>
</dbReference>
<organism evidence="5 6">
    <name type="scientific">Fluctibacter halophilus</name>
    <dbReference type="NCBI Taxonomy" id="226011"/>
    <lineage>
        <taxon>Bacteria</taxon>
        <taxon>Pseudomonadati</taxon>
        <taxon>Pseudomonadota</taxon>
        <taxon>Gammaproteobacteria</taxon>
        <taxon>Alteromonadales</taxon>
        <taxon>Alteromonadaceae</taxon>
        <taxon>Fluctibacter</taxon>
    </lineage>
</organism>
<feature type="transmembrane region" description="Helical" evidence="3">
    <location>
        <begin position="63"/>
        <end position="81"/>
    </location>
</feature>
<keyword evidence="5" id="KW-0808">Transferase</keyword>
<dbReference type="InterPro" id="IPR029787">
    <property type="entry name" value="Nucleotide_cyclase"/>
</dbReference>
<dbReference type="RefSeq" id="WP_229159538.1">
    <property type="nucleotide sequence ID" value="NZ_JAJEWP010000002.1"/>
</dbReference>
<keyword evidence="3" id="KW-1133">Transmembrane helix</keyword>
<keyword evidence="3" id="KW-0812">Transmembrane</keyword>
<dbReference type="EC" id="2.7.7.65" evidence="1"/>
<accession>A0ABS8G796</accession>
<keyword evidence="3" id="KW-0472">Membrane</keyword>
<dbReference type="Gene3D" id="3.30.70.270">
    <property type="match status" value="1"/>
</dbReference>
<dbReference type="SMART" id="SM00267">
    <property type="entry name" value="GGDEF"/>
    <property type="match status" value="1"/>
</dbReference>
<gene>
    <name evidence="5" type="ORF">LJ739_08890</name>
</gene>